<dbReference type="InterPro" id="IPR011010">
    <property type="entry name" value="DNA_brk_join_enz"/>
</dbReference>
<dbReference type="SUPFAM" id="SSF47823">
    <property type="entry name" value="lambda integrase-like, N-terminal domain"/>
    <property type="match status" value="1"/>
</dbReference>
<dbReference type="InterPro" id="IPR010998">
    <property type="entry name" value="Integrase_recombinase_N"/>
</dbReference>
<protein>
    <recommendedName>
        <fullName evidence="3">Tyr recombinase domain-containing protein</fullName>
    </recommendedName>
</protein>
<evidence type="ECO:0000256" key="1">
    <source>
        <dbReference type="ARBA" id="ARBA00023125"/>
    </source>
</evidence>
<accession>A0A238ZS76</accession>
<dbReference type="Gene3D" id="1.10.150.130">
    <property type="match status" value="1"/>
</dbReference>
<dbReference type="EMBL" id="FZNO01000032">
    <property type="protein sequence ID" value="SNR86002.1"/>
    <property type="molecule type" value="Genomic_DNA"/>
</dbReference>
<dbReference type="SUPFAM" id="SSF56349">
    <property type="entry name" value="DNA breaking-rejoining enzymes"/>
    <property type="match status" value="1"/>
</dbReference>
<sequence length="454" mass="50521">MPVDRPEGVPLPVDVRDLLSDTEVSLVEEFAARHVSARRRRQHEYAFAAFQRWCALRPVEALPASPRDILRYLHLHRDRWGWGQMWGVVAAISFMHLEAGLLDATREGRIREYLSAVRRSKGRYVEKKQMDAIRTEDVAAMARTLGAASPDVARVRFVIAILYATGTDRLADVLDSGRLRIQLHDDAARVSIGTRRGILDDLTPGALAAVCEFTSSGEHLTKTDQTGLESQIGDAWARAGLPGSWSKNLSRLAPADLQWLLANAEPGYHETARAVAYLLVGHALGRRHAEMANLLLCHLTERPGGWQVLIAQSKTDPHGRGETLPLDHDDDNGLDCDTICGACALEALLEVHLRCHGRSLADSARIFPADLASGARWSTAQAARFLRTWWAETGLDPEARIGTRGIRAGTATSLSEREVPLIDISQITLHRNLTVLLRYIRRYDPVRWHYHLPV</sequence>
<gene>
    <name evidence="4" type="ORF">SAMN06272737_13221</name>
</gene>
<dbReference type="PROSITE" id="PS51898">
    <property type="entry name" value="TYR_RECOMBINASE"/>
    <property type="match status" value="1"/>
</dbReference>
<organism evidence="4 5">
    <name type="scientific">Blastococcus mobilis</name>
    <dbReference type="NCBI Taxonomy" id="1938746"/>
    <lineage>
        <taxon>Bacteria</taxon>
        <taxon>Bacillati</taxon>
        <taxon>Actinomycetota</taxon>
        <taxon>Actinomycetes</taxon>
        <taxon>Geodermatophilales</taxon>
        <taxon>Geodermatophilaceae</taxon>
        <taxon>Blastococcus</taxon>
    </lineage>
</organism>
<keyword evidence="2" id="KW-0233">DNA recombination</keyword>
<keyword evidence="5" id="KW-1185">Reference proteome</keyword>
<evidence type="ECO:0000313" key="5">
    <source>
        <dbReference type="Proteomes" id="UP000198403"/>
    </source>
</evidence>
<evidence type="ECO:0000259" key="3">
    <source>
        <dbReference type="PROSITE" id="PS51898"/>
    </source>
</evidence>
<dbReference type="OrthoDB" id="9815875at2"/>
<reference evidence="4 5" key="1">
    <citation type="submission" date="2017-06" db="EMBL/GenBank/DDBJ databases">
        <authorList>
            <person name="Kim H.J."/>
            <person name="Triplett B.A."/>
        </authorList>
    </citation>
    <scope>NUCLEOTIDE SEQUENCE [LARGE SCALE GENOMIC DNA]</scope>
    <source>
        <strain evidence="4 5">DSM 44272</strain>
    </source>
</reference>
<dbReference type="GO" id="GO:0003677">
    <property type="term" value="F:DNA binding"/>
    <property type="evidence" value="ECO:0007669"/>
    <property type="project" value="UniProtKB-KW"/>
</dbReference>
<dbReference type="Gene3D" id="1.10.443.10">
    <property type="entry name" value="Intergrase catalytic core"/>
    <property type="match status" value="1"/>
</dbReference>
<evidence type="ECO:0000256" key="2">
    <source>
        <dbReference type="ARBA" id="ARBA00023172"/>
    </source>
</evidence>
<dbReference type="GO" id="GO:0006310">
    <property type="term" value="P:DNA recombination"/>
    <property type="evidence" value="ECO:0007669"/>
    <property type="project" value="UniProtKB-KW"/>
</dbReference>
<dbReference type="RefSeq" id="WP_089338558.1">
    <property type="nucleotide sequence ID" value="NZ_FZNO01000032.1"/>
</dbReference>
<feature type="domain" description="Tyr recombinase" evidence="3">
    <location>
        <begin position="247"/>
        <end position="453"/>
    </location>
</feature>
<dbReference type="GO" id="GO:0015074">
    <property type="term" value="P:DNA integration"/>
    <property type="evidence" value="ECO:0007669"/>
    <property type="project" value="InterPro"/>
</dbReference>
<keyword evidence="1" id="KW-0238">DNA-binding</keyword>
<evidence type="ECO:0000313" key="4">
    <source>
        <dbReference type="EMBL" id="SNR86002.1"/>
    </source>
</evidence>
<dbReference type="Proteomes" id="UP000198403">
    <property type="component" value="Unassembled WGS sequence"/>
</dbReference>
<dbReference type="AlphaFoldDB" id="A0A238ZS76"/>
<name>A0A238ZS76_9ACTN</name>
<dbReference type="InterPro" id="IPR002104">
    <property type="entry name" value="Integrase_catalytic"/>
</dbReference>
<dbReference type="InterPro" id="IPR013762">
    <property type="entry name" value="Integrase-like_cat_sf"/>
</dbReference>
<proteinExistence type="predicted"/>